<keyword evidence="2" id="KW-0813">Transport</keyword>
<evidence type="ECO:0000256" key="9">
    <source>
        <dbReference type="ARBA" id="ARBA00023284"/>
    </source>
</evidence>
<dbReference type="Gene3D" id="3.40.30.10">
    <property type="entry name" value="Glutaredoxin"/>
    <property type="match status" value="1"/>
</dbReference>
<evidence type="ECO:0000256" key="7">
    <source>
        <dbReference type="ARBA" id="ARBA00023002"/>
    </source>
</evidence>
<reference evidence="12 13" key="1">
    <citation type="journal article" date="2024" name="Nat. Commun.">
        <title>Phylogenomics reveals the evolutionary origins of lichenization in chlorophyte algae.</title>
        <authorList>
            <person name="Puginier C."/>
            <person name="Libourel C."/>
            <person name="Otte J."/>
            <person name="Skaloud P."/>
            <person name="Haon M."/>
            <person name="Grisel S."/>
            <person name="Petersen M."/>
            <person name="Berrin J.G."/>
            <person name="Delaux P.M."/>
            <person name="Dal Grande F."/>
            <person name="Keller J."/>
        </authorList>
    </citation>
    <scope>NUCLEOTIDE SEQUENCE [LARGE SCALE GENOMIC DNA]</scope>
    <source>
        <strain evidence="12 13">SAG 245.80</strain>
    </source>
</reference>
<comment type="subcellular location">
    <subcellularLocation>
        <location evidence="1">Plastid</location>
        <location evidence="1">Chloroplast</location>
    </subcellularLocation>
</comment>
<comment type="caution">
    <text evidence="12">The sequence shown here is derived from an EMBL/GenBank/DDBJ whole genome shotgun (WGS) entry which is preliminary data.</text>
</comment>
<proteinExistence type="inferred from homology"/>
<evidence type="ECO:0000256" key="1">
    <source>
        <dbReference type="ARBA" id="ARBA00004229"/>
    </source>
</evidence>
<dbReference type="PROSITE" id="PS51352">
    <property type="entry name" value="THIOREDOXIN_2"/>
    <property type="match status" value="1"/>
</dbReference>
<evidence type="ECO:0000313" key="12">
    <source>
        <dbReference type="EMBL" id="KAK9839620.1"/>
    </source>
</evidence>
<evidence type="ECO:0000256" key="5">
    <source>
        <dbReference type="ARBA" id="ARBA00022946"/>
    </source>
</evidence>
<dbReference type="PROSITE" id="PS00194">
    <property type="entry name" value="THIOREDOXIN_1"/>
    <property type="match status" value="1"/>
</dbReference>
<gene>
    <name evidence="12" type="ORF">WJX81_001395</name>
</gene>
<evidence type="ECO:0000256" key="2">
    <source>
        <dbReference type="ARBA" id="ARBA00022448"/>
    </source>
</evidence>
<dbReference type="InterPro" id="IPR013766">
    <property type="entry name" value="Thioredoxin_domain"/>
</dbReference>
<keyword evidence="6" id="KW-0249">Electron transport</keyword>
<keyword evidence="5" id="KW-0809">Transit peptide</keyword>
<evidence type="ECO:0000256" key="8">
    <source>
        <dbReference type="ARBA" id="ARBA00023157"/>
    </source>
</evidence>
<keyword evidence="9" id="KW-0676">Redox-active center</keyword>
<evidence type="ECO:0000259" key="11">
    <source>
        <dbReference type="PROSITE" id="PS51352"/>
    </source>
</evidence>
<name>A0AAW1S0V4_9CHLO</name>
<dbReference type="AlphaFoldDB" id="A0AAW1S0V4"/>
<evidence type="ECO:0000256" key="3">
    <source>
        <dbReference type="ARBA" id="ARBA00022528"/>
    </source>
</evidence>
<dbReference type="SUPFAM" id="SSF52833">
    <property type="entry name" value="Thioredoxin-like"/>
    <property type="match status" value="1"/>
</dbReference>
<evidence type="ECO:0000256" key="6">
    <source>
        <dbReference type="ARBA" id="ARBA00022982"/>
    </source>
</evidence>
<dbReference type="Proteomes" id="UP001445335">
    <property type="component" value="Unassembled WGS sequence"/>
</dbReference>
<dbReference type="PANTHER" id="PTHR47834:SF2">
    <property type="entry name" value="THIOREDOXIN-LIKE PROTEIN CITRX, CHLOROPLASTIC"/>
    <property type="match status" value="1"/>
</dbReference>
<evidence type="ECO:0000256" key="10">
    <source>
        <dbReference type="ARBA" id="ARBA00024039"/>
    </source>
</evidence>
<keyword evidence="13" id="KW-1185">Reference proteome</keyword>
<dbReference type="GO" id="GO:0009507">
    <property type="term" value="C:chloroplast"/>
    <property type="evidence" value="ECO:0007669"/>
    <property type="project" value="UniProtKB-SubCell"/>
</dbReference>
<protein>
    <recommendedName>
        <fullName evidence="11">Thioredoxin domain-containing protein</fullName>
    </recommendedName>
</protein>
<dbReference type="CDD" id="cd02947">
    <property type="entry name" value="TRX_family"/>
    <property type="match status" value="1"/>
</dbReference>
<keyword evidence="8" id="KW-1015">Disulfide bond</keyword>
<organism evidence="12 13">
    <name type="scientific">Elliptochloris bilobata</name>
    <dbReference type="NCBI Taxonomy" id="381761"/>
    <lineage>
        <taxon>Eukaryota</taxon>
        <taxon>Viridiplantae</taxon>
        <taxon>Chlorophyta</taxon>
        <taxon>core chlorophytes</taxon>
        <taxon>Trebouxiophyceae</taxon>
        <taxon>Trebouxiophyceae incertae sedis</taxon>
        <taxon>Elliptochloris clade</taxon>
        <taxon>Elliptochloris</taxon>
    </lineage>
</organism>
<keyword evidence="3" id="KW-0150">Chloroplast</keyword>
<accession>A0AAW1S0V4</accession>
<keyword evidence="4" id="KW-0934">Plastid</keyword>
<comment type="similarity">
    <text evidence="10">Belongs to the thioredoxin family. Plant CITRX-type subfamily.</text>
</comment>
<dbReference type="PRINTS" id="PR00421">
    <property type="entry name" value="THIOREDOXIN"/>
</dbReference>
<dbReference type="Pfam" id="PF00085">
    <property type="entry name" value="Thioredoxin"/>
    <property type="match status" value="1"/>
</dbReference>
<dbReference type="GO" id="GO:0045454">
    <property type="term" value="P:cell redox homeostasis"/>
    <property type="evidence" value="ECO:0007669"/>
    <property type="project" value="InterPro"/>
</dbReference>
<feature type="domain" description="Thioredoxin" evidence="11">
    <location>
        <begin position="2"/>
        <end position="124"/>
    </location>
</feature>
<evidence type="ECO:0000256" key="4">
    <source>
        <dbReference type="ARBA" id="ARBA00022640"/>
    </source>
</evidence>
<dbReference type="InterPro" id="IPR017937">
    <property type="entry name" value="Thioredoxin_CS"/>
</dbReference>
<dbReference type="EMBL" id="JALJOU010000015">
    <property type="protein sequence ID" value="KAK9839620.1"/>
    <property type="molecule type" value="Genomic_DNA"/>
</dbReference>
<keyword evidence="7" id="KW-0560">Oxidoreductase</keyword>
<dbReference type="InterPro" id="IPR044182">
    <property type="entry name" value="CITRX"/>
</dbReference>
<dbReference type="FunFam" id="3.40.30.10:FF:000149">
    <property type="entry name" value="Thioredoxin-like protein CITRX, chloroplastic"/>
    <property type="match status" value="1"/>
</dbReference>
<dbReference type="PANTHER" id="PTHR47834">
    <property type="entry name" value="THIOREDOXIN-LIKE PROTEIN CITRX, CHLOROPLASTIC"/>
    <property type="match status" value="1"/>
</dbReference>
<sequence>MMRAARRAARLHAVAAKIDKLNTEQLEVAIQERDRPLIVDFFATWCGPCVLLAKELESVAEELGEAVRVVKVDVDEEQALASHLQIQGLPTLVFIGMDKEKPALRLEGLLPASAIKEVLVDLTSPKVAT</sequence>
<evidence type="ECO:0000313" key="13">
    <source>
        <dbReference type="Proteomes" id="UP001445335"/>
    </source>
</evidence>
<dbReference type="InterPro" id="IPR036249">
    <property type="entry name" value="Thioredoxin-like_sf"/>
</dbReference>
<dbReference type="GO" id="GO:0015035">
    <property type="term" value="F:protein-disulfide reductase activity"/>
    <property type="evidence" value="ECO:0007669"/>
    <property type="project" value="InterPro"/>
</dbReference>